<feature type="transmembrane region" description="Helical" evidence="1">
    <location>
        <begin position="7"/>
        <end position="27"/>
    </location>
</feature>
<organism evidence="2">
    <name type="scientific">freshwater metagenome</name>
    <dbReference type="NCBI Taxonomy" id="449393"/>
    <lineage>
        <taxon>unclassified sequences</taxon>
        <taxon>metagenomes</taxon>
        <taxon>ecological metagenomes</taxon>
    </lineage>
</organism>
<name>A0A6J7I3X2_9ZZZZ</name>
<sequence>MRHRRRALLTALIGVVMLVSLLTNLPWHNLQQATLSP</sequence>
<dbReference type="AlphaFoldDB" id="A0A6J7I3X2"/>
<reference evidence="2" key="1">
    <citation type="submission" date="2020-05" db="EMBL/GenBank/DDBJ databases">
        <authorList>
            <person name="Chiriac C."/>
            <person name="Salcher M."/>
            <person name="Ghai R."/>
            <person name="Kavagutti S V."/>
        </authorList>
    </citation>
    <scope>NUCLEOTIDE SEQUENCE</scope>
</reference>
<keyword evidence="1" id="KW-1133">Transmembrane helix</keyword>
<evidence type="ECO:0000313" key="2">
    <source>
        <dbReference type="EMBL" id="CAB4925369.1"/>
    </source>
</evidence>
<proteinExistence type="predicted"/>
<accession>A0A6J7I3X2</accession>
<protein>
    <submittedName>
        <fullName evidence="2">Unannotated protein</fullName>
    </submittedName>
</protein>
<gene>
    <name evidence="2" type="ORF">UFOPK3610_01646</name>
</gene>
<keyword evidence="1" id="KW-0812">Transmembrane</keyword>
<evidence type="ECO:0000256" key="1">
    <source>
        <dbReference type="SAM" id="Phobius"/>
    </source>
</evidence>
<dbReference type="EMBL" id="CAFBMR010000093">
    <property type="protein sequence ID" value="CAB4925369.1"/>
    <property type="molecule type" value="Genomic_DNA"/>
</dbReference>
<keyword evidence="1" id="KW-0472">Membrane</keyword>